<comment type="caution">
    <text evidence="3">The sequence shown here is derived from an EMBL/GenBank/DDBJ whole genome shotgun (WGS) entry which is preliminary data.</text>
</comment>
<proteinExistence type="predicted"/>
<dbReference type="Proteomes" id="UP001254813">
    <property type="component" value="Unassembled WGS sequence"/>
</dbReference>
<evidence type="ECO:0000313" key="3">
    <source>
        <dbReference type="EMBL" id="MDS0295931.1"/>
    </source>
</evidence>
<dbReference type="RefSeq" id="WP_310929908.1">
    <property type="nucleotide sequence ID" value="NZ_JAMQOQ010000005.1"/>
</dbReference>
<feature type="transmembrane region" description="Helical" evidence="2">
    <location>
        <begin position="7"/>
        <end position="26"/>
    </location>
</feature>
<feature type="region of interest" description="Disordered" evidence="1">
    <location>
        <begin position="192"/>
        <end position="214"/>
    </location>
</feature>
<feature type="transmembrane region" description="Helical" evidence="2">
    <location>
        <begin position="46"/>
        <end position="66"/>
    </location>
</feature>
<organism evidence="3 4">
    <name type="scientific">Halogeometricum luteum</name>
    <dbReference type="NCBI Taxonomy" id="2950537"/>
    <lineage>
        <taxon>Archaea</taxon>
        <taxon>Methanobacteriati</taxon>
        <taxon>Methanobacteriota</taxon>
        <taxon>Stenosarchaea group</taxon>
        <taxon>Halobacteria</taxon>
        <taxon>Halobacteriales</taxon>
        <taxon>Haloferacaceae</taxon>
        <taxon>Halogeometricum</taxon>
    </lineage>
</organism>
<dbReference type="Pfam" id="PF23933">
    <property type="entry name" value="DUF7269"/>
    <property type="match status" value="1"/>
</dbReference>
<feature type="region of interest" description="Disordered" evidence="1">
    <location>
        <begin position="73"/>
        <end position="113"/>
    </location>
</feature>
<sequence>MSRAGRLLVGGVGTAGAAGALVLVALPSRTLDDAAAALVALAGNDYVLAAGVASVALLVVVAVLALRGADGVNRATPPEPETVQNAAHPGAEFDRAVGDGSRNPVGRDGKRETVRERVREAAIRSVMYRDGVARERAAARVDAGDWTDDDAAAAFLAESEQQSLTTRLLAPFSGPGFQRGAERAADEVCRLEGVADERDGPGDGARAATDGGRR</sequence>
<reference evidence="3 4" key="1">
    <citation type="submission" date="2022-06" db="EMBL/GenBank/DDBJ databases">
        <title>Halogeometricum sp. a new haloarchaeum isolate from saline soil.</title>
        <authorList>
            <person name="Strakova D."/>
            <person name="Galisteo C."/>
            <person name="Sanchez-Porro C."/>
            <person name="Ventosa A."/>
        </authorList>
    </citation>
    <scope>NUCLEOTIDE SEQUENCE [LARGE SCALE GENOMIC DNA]</scope>
    <source>
        <strain evidence="4">S3BR25-2</strain>
    </source>
</reference>
<keyword evidence="2" id="KW-0812">Transmembrane</keyword>
<keyword evidence="2" id="KW-0472">Membrane</keyword>
<keyword evidence="4" id="KW-1185">Reference proteome</keyword>
<evidence type="ECO:0000256" key="1">
    <source>
        <dbReference type="SAM" id="MobiDB-lite"/>
    </source>
</evidence>
<protein>
    <submittedName>
        <fullName evidence="3">Uncharacterized protein</fullName>
    </submittedName>
</protein>
<evidence type="ECO:0000313" key="4">
    <source>
        <dbReference type="Proteomes" id="UP001254813"/>
    </source>
</evidence>
<dbReference type="EMBL" id="JAMQOQ010000005">
    <property type="protein sequence ID" value="MDS0295931.1"/>
    <property type="molecule type" value="Genomic_DNA"/>
</dbReference>
<feature type="compositionally biased region" description="Low complexity" evidence="1">
    <location>
        <begin position="204"/>
        <end position="214"/>
    </location>
</feature>
<dbReference type="InterPro" id="IPR055693">
    <property type="entry name" value="DUF7269"/>
</dbReference>
<evidence type="ECO:0000256" key="2">
    <source>
        <dbReference type="SAM" id="Phobius"/>
    </source>
</evidence>
<name>A0ABU2G559_9EURY</name>
<feature type="compositionally biased region" description="Basic and acidic residues" evidence="1">
    <location>
        <begin position="192"/>
        <end position="201"/>
    </location>
</feature>
<accession>A0ABU2G559</accession>
<gene>
    <name evidence="3" type="ORF">NDI79_17295</name>
</gene>
<keyword evidence="2" id="KW-1133">Transmembrane helix</keyword>